<dbReference type="InterPro" id="IPR002734">
    <property type="entry name" value="RibDG_C"/>
</dbReference>
<dbReference type="InterPro" id="IPR050765">
    <property type="entry name" value="Riboflavin_Biosynth_HTPR"/>
</dbReference>
<evidence type="ECO:0000313" key="6">
    <source>
        <dbReference type="Proteomes" id="UP001348098"/>
    </source>
</evidence>
<reference evidence="5 6" key="1">
    <citation type="submission" date="2023-12" db="EMBL/GenBank/DDBJ databases">
        <title>novel species in genus Nocarida.</title>
        <authorList>
            <person name="Li Z."/>
        </authorList>
    </citation>
    <scope>NUCLEOTIDE SEQUENCE [LARGE SCALE GENOMIC DNA]</scope>
    <source>
        <strain evidence="5 6">CDC186</strain>
    </source>
</reference>
<comment type="caution">
    <text evidence="5">The sequence shown here is derived from an EMBL/GenBank/DDBJ whole genome shotgun (WGS) entry which is preliminary data.</text>
</comment>
<dbReference type="Proteomes" id="UP001348098">
    <property type="component" value="Unassembled WGS sequence"/>
</dbReference>
<evidence type="ECO:0000313" key="5">
    <source>
        <dbReference type="EMBL" id="MEB3513062.1"/>
    </source>
</evidence>
<dbReference type="NCBIfam" id="NF010664">
    <property type="entry name" value="PRK14059.1-2"/>
    <property type="match status" value="1"/>
</dbReference>
<dbReference type="PANTHER" id="PTHR38011">
    <property type="entry name" value="DIHYDROFOLATE REDUCTASE FAMILY PROTEIN (AFU_ORTHOLOGUE AFUA_8G06820)"/>
    <property type="match status" value="1"/>
</dbReference>
<dbReference type="Gene3D" id="3.40.430.10">
    <property type="entry name" value="Dihydrofolate Reductase, subunit A"/>
    <property type="match status" value="1"/>
</dbReference>
<dbReference type="Pfam" id="PF01872">
    <property type="entry name" value="RibD_C"/>
    <property type="match status" value="1"/>
</dbReference>
<protein>
    <submittedName>
        <fullName evidence="5">Pyrimidine reductase family protein</fullName>
    </submittedName>
</protein>
<proteinExistence type="predicted"/>
<comment type="pathway">
    <text evidence="1">Cofactor biosynthesis; riboflavin biosynthesis.</text>
</comment>
<dbReference type="SUPFAM" id="SSF53597">
    <property type="entry name" value="Dihydrofolate reductase-like"/>
    <property type="match status" value="1"/>
</dbReference>
<accession>A0ABU6B003</accession>
<dbReference type="PANTHER" id="PTHR38011:SF7">
    <property type="entry name" value="2,5-DIAMINO-6-RIBOSYLAMINO-4(3H)-PYRIMIDINONE 5'-PHOSPHATE REDUCTASE"/>
    <property type="match status" value="1"/>
</dbReference>
<evidence type="ECO:0000256" key="2">
    <source>
        <dbReference type="ARBA" id="ARBA00022857"/>
    </source>
</evidence>
<keyword evidence="2" id="KW-0521">NADP</keyword>
<sequence length="259" mass="27408">MVRSDFMQRSQNAIQLTALGPDDLAGMYAFPAALDAPYVRANFVSSIDGAATSGNLTEGLGTPADRTVFMLLRELAEVIVVGAGTARAENYGGARTDPARRRAFHERGIGGHPDGAPPPIAVVTASAAIDPGARLFTDTRVPPLIITTATAPADRKQRLADAGAEVIEAGDIAVTPAGLLRVLTERGLLRVLTEGGPHLFGELLEADVVDELCLTTAPLLVGGAARRISLSAHEFRVRMTRAHVLLDDDGTMLTRWARR</sequence>
<keyword evidence="6" id="KW-1185">Reference proteome</keyword>
<gene>
    <name evidence="5" type="ORF">U3653_23775</name>
</gene>
<dbReference type="InterPro" id="IPR024072">
    <property type="entry name" value="DHFR-like_dom_sf"/>
</dbReference>
<evidence type="ECO:0000256" key="3">
    <source>
        <dbReference type="ARBA" id="ARBA00023002"/>
    </source>
</evidence>
<feature type="domain" description="Bacterial bifunctional deaminase-reductase C-terminal" evidence="4">
    <location>
        <begin position="37"/>
        <end position="251"/>
    </location>
</feature>
<name>A0ABU6B003_9NOCA</name>
<organism evidence="5 6">
    <name type="scientific">Nocardia implantans</name>
    <dbReference type="NCBI Taxonomy" id="3108168"/>
    <lineage>
        <taxon>Bacteria</taxon>
        <taxon>Bacillati</taxon>
        <taxon>Actinomycetota</taxon>
        <taxon>Actinomycetes</taxon>
        <taxon>Mycobacteriales</taxon>
        <taxon>Nocardiaceae</taxon>
        <taxon>Nocardia</taxon>
    </lineage>
</organism>
<evidence type="ECO:0000259" key="4">
    <source>
        <dbReference type="Pfam" id="PF01872"/>
    </source>
</evidence>
<evidence type="ECO:0000256" key="1">
    <source>
        <dbReference type="ARBA" id="ARBA00005104"/>
    </source>
</evidence>
<dbReference type="EMBL" id="JAYKYQ010000010">
    <property type="protein sequence ID" value="MEB3513062.1"/>
    <property type="molecule type" value="Genomic_DNA"/>
</dbReference>
<keyword evidence="3" id="KW-0560">Oxidoreductase</keyword>
<dbReference type="RefSeq" id="WP_323124424.1">
    <property type="nucleotide sequence ID" value="NZ_JAYESH010000010.1"/>
</dbReference>